<dbReference type="OrthoDB" id="9807350at2"/>
<feature type="transmembrane region" description="Helical" evidence="9">
    <location>
        <begin position="1015"/>
        <end position="1043"/>
    </location>
</feature>
<dbReference type="FunFam" id="1.20.1640.10:FF:000001">
    <property type="entry name" value="Efflux pump membrane transporter"/>
    <property type="match status" value="1"/>
</dbReference>
<keyword evidence="12" id="KW-1185">Reference proteome</keyword>
<dbReference type="PATRIC" id="fig|869719.3.peg.2067"/>
<dbReference type="NCBIfam" id="TIGR00915">
    <property type="entry name" value="2A0602"/>
    <property type="match status" value="1"/>
</dbReference>
<dbReference type="Proteomes" id="UP000074310">
    <property type="component" value="Unassembled WGS sequence"/>
</dbReference>
<dbReference type="GO" id="GO:0005886">
    <property type="term" value="C:plasma membrane"/>
    <property type="evidence" value="ECO:0007669"/>
    <property type="project" value="UniProtKB-SubCell"/>
</dbReference>
<protein>
    <recommendedName>
        <fullName evidence="9">Efflux pump membrane transporter</fullName>
    </recommendedName>
</protein>
<keyword evidence="3 9" id="KW-0813">Transport</keyword>
<dbReference type="GO" id="GO:0009636">
    <property type="term" value="P:response to toxic substance"/>
    <property type="evidence" value="ECO:0007669"/>
    <property type="project" value="UniProtKB-ARBA"/>
</dbReference>
<dbReference type="Gene3D" id="3.30.2090.10">
    <property type="entry name" value="Multidrug efflux transporter AcrB TolC docking domain, DN and DC subdomains"/>
    <property type="match status" value="2"/>
</dbReference>
<evidence type="ECO:0000313" key="11">
    <source>
        <dbReference type="EMBL" id="KTT71410.1"/>
    </source>
</evidence>
<feature type="compositionally biased region" description="Pro residues" evidence="10">
    <location>
        <begin position="1075"/>
        <end position="1085"/>
    </location>
</feature>
<dbReference type="EMBL" id="LDTB01000040">
    <property type="protein sequence ID" value="KTT71410.1"/>
    <property type="molecule type" value="Genomic_DNA"/>
</dbReference>
<dbReference type="PANTHER" id="PTHR32063:SF32">
    <property type="entry name" value="AMINOGLYCOSIDE EFFLUX PUMP-RELATED"/>
    <property type="match status" value="1"/>
</dbReference>
<dbReference type="Gene3D" id="3.30.70.1320">
    <property type="entry name" value="Multidrug efflux transporter AcrB pore domain like"/>
    <property type="match status" value="1"/>
</dbReference>
<feature type="transmembrane region" description="Helical" evidence="9">
    <location>
        <begin position="393"/>
        <end position="413"/>
    </location>
</feature>
<dbReference type="InterPro" id="IPR027463">
    <property type="entry name" value="AcrB_DN_DC_subdom"/>
</dbReference>
<dbReference type="Gene3D" id="3.30.70.1440">
    <property type="entry name" value="Multidrug efflux transporter AcrB pore domain"/>
    <property type="match status" value="1"/>
</dbReference>
<dbReference type="NCBIfam" id="NF000282">
    <property type="entry name" value="RND_permease_1"/>
    <property type="match status" value="1"/>
</dbReference>
<feature type="transmembrane region" description="Helical" evidence="9">
    <location>
        <begin position="890"/>
        <end position="907"/>
    </location>
</feature>
<feature type="transmembrane region" description="Helical" evidence="9">
    <location>
        <begin position="366"/>
        <end position="387"/>
    </location>
</feature>
<evidence type="ECO:0000256" key="1">
    <source>
        <dbReference type="ARBA" id="ARBA00004429"/>
    </source>
</evidence>
<proteinExistence type="inferred from homology"/>
<dbReference type="GO" id="GO:0015562">
    <property type="term" value="F:efflux transmembrane transporter activity"/>
    <property type="evidence" value="ECO:0007669"/>
    <property type="project" value="InterPro"/>
</dbReference>
<name>A0A147I1I9_9SPHN</name>
<evidence type="ECO:0000256" key="7">
    <source>
        <dbReference type="ARBA" id="ARBA00022989"/>
    </source>
</evidence>
<accession>A0A147I1I9</accession>
<keyword evidence="4" id="KW-1003">Cell membrane</keyword>
<dbReference type="SUPFAM" id="SSF82714">
    <property type="entry name" value="Multidrug efflux transporter AcrB TolC docking domain, DN and DC subdomains"/>
    <property type="match status" value="2"/>
</dbReference>
<keyword evidence="8 9" id="KW-0472">Membrane</keyword>
<dbReference type="InterPro" id="IPR001036">
    <property type="entry name" value="Acrflvin-R"/>
</dbReference>
<keyword evidence="7 9" id="KW-1133">Transmembrane helix</keyword>
<feature type="transmembrane region" description="Helical" evidence="9">
    <location>
        <begin position="555"/>
        <end position="573"/>
    </location>
</feature>
<feature type="transmembrane region" description="Helical" evidence="9">
    <location>
        <begin position="914"/>
        <end position="934"/>
    </location>
</feature>
<sequence length="1100" mass="117936">MSRIFIDRPIFAWVLAIIVMLAGVGAILSLPIAQYPDVAPPQVSIRATFPGANAQTIQNSVTQVLEQQLTGIDGLLYFQSSSSSRGSVSITATFDKGTDPDIAQVQVQNQVQQALSRLPQQVQQQGLVVRKSNPDFLLIVGVYDTTDKLTNQDVSDYLVSNLQDPLGRIQGVGDTNVFGSQYAMRIWLDPAKLNSFQLMPGDVVTAIQNQNTEVAAGEIGGQPSPSTQMLNAVVTAQSRLQTPDQFAKIILKTQQDGGTVRLADIGRIELGAESYNAFSRVNRHPGAGIAVLLAPGADALKTAELVKAQVEQASKGFPPGLTYAFANDTTDFIKLSIEEVVKTLIEAIILVVIVMFVFLQSWRATLVPAIAVPVVLLGTFAVFHVAGFSINTLTLFGLVLAIGLLVDDAIVVVENVERLLDENPGMTPREATIESMKEITVALVAIALVLSAVFMPMAFFGGSTGVIYRQFSLTIVSAMVLSVLVAVILSPALTATLLKQTHDEHGDPIEESWIGRKLPRVAHALERARDGFNETFDRGVARYVAGVRRVIDRKALFLLIYLLTVALLAVLFLRMPTGFLPTEDQGSAIVQFQLPAGATRSRTEEVQHKVEDYLAGSEGKNVRTMFTVSGGGGGGASGQNTGQGFVNLQPWDDRKGKENTADAIVARASAAFRGLRDARVFALVPPAVRGLGQSNGFTMELQNSSGMTQEQFAAAKDRLLAAASDDPVLASVRLTELPDTPTLKIDIDQQKLAALGLTQADVNTTLSTAWGGRYVNDFVDRGRVKRVFVQGDAPYRSAPTDLNQWFVRGSNGQMVPFAAFAQVGWSQAPVTLSRFNGIPSYEFQGAAASGKSSGDAMARIEELAEQIPGTSVSWSGLSFQERLSSGQAPLLYGLSILVVFLCLAALYESWSIPFAVLLVIPLGLIGAILFTTLRGLVNDVYLQIGLLTTMGLAAKNAILMIEFAEQEEKKGRRVIDAALEAARIRLRPILMTSLAFIFGVLPLAISTGAGANSRIAIGTSVIGGMITATVLAIFYIPLFFVLVRRGFRDGWKGLRRGADPSPDDDGSGNGDDGPRPAPETPPLLPRPIDKPALPAPEGAR</sequence>
<feature type="transmembrane region" description="Helical" evidence="9">
    <location>
        <begin position="12"/>
        <end position="33"/>
    </location>
</feature>
<evidence type="ECO:0000256" key="8">
    <source>
        <dbReference type="ARBA" id="ARBA00023136"/>
    </source>
</evidence>
<evidence type="ECO:0000256" key="3">
    <source>
        <dbReference type="ARBA" id="ARBA00022448"/>
    </source>
</evidence>
<comment type="subcellular location">
    <subcellularLocation>
        <location evidence="1 9">Cell inner membrane</location>
        <topology evidence="1 9">Multi-pass membrane protein</topology>
    </subcellularLocation>
</comment>
<dbReference type="GO" id="GO:0042910">
    <property type="term" value="F:xenobiotic transmembrane transporter activity"/>
    <property type="evidence" value="ECO:0007669"/>
    <property type="project" value="TreeGrafter"/>
</dbReference>
<organism evidence="11 12">
    <name type="scientific">Sphingomonas endophytica</name>
    <dbReference type="NCBI Taxonomy" id="869719"/>
    <lineage>
        <taxon>Bacteria</taxon>
        <taxon>Pseudomonadati</taxon>
        <taxon>Pseudomonadota</taxon>
        <taxon>Alphaproteobacteria</taxon>
        <taxon>Sphingomonadales</taxon>
        <taxon>Sphingomonadaceae</taxon>
        <taxon>Sphingomonas</taxon>
    </lineage>
</organism>
<dbReference type="InterPro" id="IPR004764">
    <property type="entry name" value="MdtF-like"/>
</dbReference>
<dbReference type="SUPFAM" id="SSF82866">
    <property type="entry name" value="Multidrug efflux transporter AcrB transmembrane domain"/>
    <property type="match status" value="2"/>
</dbReference>
<reference evidence="11 12" key="1">
    <citation type="journal article" date="2016" name="Front. Microbiol.">
        <title>Genomic Resource of Rice Seed Associated Bacteria.</title>
        <authorList>
            <person name="Midha S."/>
            <person name="Bansal K."/>
            <person name="Sharma S."/>
            <person name="Kumar N."/>
            <person name="Patil P.P."/>
            <person name="Chaudhry V."/>
            <person name="Patil P.B."/>
        </authorList>
    </citation>
    <scope>NUCLEOTIDE SEQUENCE [LARGE SCALE GENOMIC DNA]</scope>
    <source>
        <strain evidence="11 12">NS334</strain>
    </source>
</reference>
<dbReference type="FunFam" id="3.30.2090.10:FF:000001">
    <property type="entry name" value="Efflux pump membrane transporter"/>
    <property type="match status" value="1"/>
</dbReference>
<feature type="transmembrane region" description="Helical" evidence="9">
    <location>
        <begin position="467"/>
        <end position="489"/>
    </location>
</feature>
<evidence type="ECO:0000256" key="4">
    <source>
        <dbReference type="ARBA" id="ARBA00022475"/>
    </source>
</evidence>
<keyword evidence="6 9" id="KW-0812">Transmembrane</keyword>
<dbReference type="Pfam" id="PF00873">
    <property type="entry name" value="ACR_tran"/>
    <property type="match status" value="1"/>
</dbReference>
<dbReference type="Gene3D" id="1.20.1640.10">
    <property type="entry name" value="Multidrug efflux transporter AcrB transmembrane domain"/>
    <property type="match status" value="2"/>
</dbReference>
<dbReference type="PRINTS" id="PR00702">
    <property type="entry name" value="ACRIFLAVINRP"/>
</dbReference>
<keyword evidence="5 9" id="KW-0997">Cell inner membrane</keyword>
<dbReference type="AlphaFoldDB" id="A0A147I1I9"/>
<dbReference type="FunFam" id="3.30.70.1430:FF:000001">
    <property type="entry name" value="Efflux pump membrane transporter"/>
    <property type="match status" value="1"/>
</dbReference>
<feature type="transmembrane region" description="Helical" evidence="9">
    <location>
        <begin position="340"/>
        <end position="359"/>
    </location>
</feature>
<feature type="transmembrane region" description="Helical" evidence="9">
    <location>
        <begin position="940"/>
        <end position="963"/>
    </location>
</feature>
<comment type="similarity">
    <text evidence="2 9">Belongs to the resistance-nodulation-cell division (RND) (TC 2.A.6) family.</text>
</comment>
<dbReference type="SUPFAM" id="SSF82693">
    <property type="entry name" value="Multidrug efflux transporter AcrB pore domain, PN1, PN2, PC1 and PC2 subdomains"/>
    <property type="match status" value="4"/>
</dbReference>
<dbReference type="Gene3D" id="3.30.70.1430">
    <property type="entry name" value="Multidrug efflux transporter AcrB pore domain"/>
    <property type="match status" value="2"/>
</dbReference>
<feature type="transmembrane region" description="Helical" evidence="9">
    <location>
        <begin position="989"/>
        <end position="1009"/>
    </location>
</feature>
<comment type="caution">
    <text evidence="11">The sequence shown here is derived from an EMBL/GenBank/DDBJ whole genome shotgun (WGS) entry which is preliminary data.</text>
</comment>
<gene>
    <name evidence="11" type="ORF">NS334_10595</name>
</gene>
<dbReference type="PANTHER" id="PTHR32063">
    <property type="match status" value="1"/>
</dbReference>
<feature type="transmembrane region" description="Helical" evidence="9">
    <location>
        <begin position="439"/>
        <end position="461"/>
    </location>
</feature>
<feature type="region of interest" description="Disordered" evidence="10">
    <location>
        <begin position="1053"/>
        <end position="1100"/>
    </location>
</feature>
<evidence type="ECO:0000256" key="10">
    <source>
        <dbReference type="SAM" id="MobiDB-lite"/>
    </source>
</evidence>
<evidence type="ECO:0000256" key="5">
    <source>
        <dbReference type="ARBA" id="ARBA00022519"/>
    </source>
</evidence>
<dbReference type="RefSeq" id="WP_058755931.1">
    <property type="nucleotide sequence ID" value="NZ_LDTB01000040.1"/>
</dbReference>
<evidence type="ECO:0000256" key="2">
    <source>
        <dbReference type="ARBA" id="ARBA00010942"/>
    </source>
</evidence>
<evidence type="ECO:0000313" key="12">
    <source>
        <dbReference type="Proteomes" id="UP000074310"/>
    </source>
</evidence>
<evidence type="ECO:0000256" key="9">
    <source>
        <dbReference type="RuleBase" id="RU364070"/>
    </source>
</evidence>
<evidence type="ECO:0000256" key="6">
    <source>
        <dbReference type="ARBA" id="ARBA00022692"/>
    </source>
</evidence>